<proteinExistence type="predicted"/>
<protein>
    <submittedName>
        <fullName evidence="1">Uncharacterized protein</fullName>
    </submittedName>
</protein>
<reference evidence="1" key="2">
    <citation type="journal article" date="2015" name="Data Brief">
        <title>Shoot transcriptome of the giant reed, Arundo donax.</title>
        <authorList>
            <person name="Barrero R.A."/>
            <person name="Guerrero F.D."/>
            <person name="Moolhuijzen P."/>
            <person name="Goolsby J.A."/>
            <person name="Tidwell J."/>
            <person name="Bellgard S.E."/>
            <person name="Bellgard M.I."/>
        </authorList>
    </citation>
    <scope>NUCLEOTIDE SEQUENCE</scope>
    <source>
        <tissue evidence="1">Shoot tissue taken approximately 20 cm above the soil surface</tissue>
    </source>
</reference>
<reference evidence="1" key="1">
    <citation type="submission" date="2014-09" db="EMBL/GenBank/DDBJ databases">
        <authorList>
            <person name="Magalhaes I.L.F."/>
            <person name="Oliveira U."/>
            <person name="Santos F.R."/>
            <person name="Vidigal T.H.D.A."/>
            <person name="Brescovit A.D."/>
            <person name="Santos A.J."/>
        </authorList>
    </citation>
    <scope>NUCLEOTIDE SEQUENCE</scope>
    <source>
        <tissue evidence="1">Shoot tissue taken approximately 20 cm above the soil surface</tissue>
    </source>
</reference>
<name>A0A0A9BD34_ARUDO</name>
<organism evidence="1">
    <name type="scientific">Arundo donax</name>
    <name type="common">Giant reed</name>
    <name type="synonym">Donax arundinaceus</name>
    <dbReference type="NCBI Taxonomy" id="35708"/>
    <lineage>
        <taxon>Eukaryota</taxon>
        <taxon>Viridiplantae</taxon>
        <taxon>Streptophyta</taxon>
        <taxon>Embryophyta</taxon>
        <taxon>Tracheophyta</taxon>
        <taxon>Spermatophyta</taxon>
        <taxon>Magnoliopsida</taxon>
        <taxon>Liliopsida</taxon>
        <taxon>Poales</taxon>
        <taxon>Poaceae</taxon>
        <taxon>PACMAD clade</taxon>
        <taxon>Arundinoideae</taxon>
        <taxon>Arundineae</taxon>
        <taxon>Arundo</taxon>
    </lineage>
</organism>
<sequence>MARTWKSGITAGRR</sequence>
<accession>A0A0A9BD34</accession>
<dbReference type="EMBL" id="GBRH01240688">
    <property type="protein sequence ID" value="JAD57207.1"/>
    <property type="molecule type" value="Transcribed_RNA"/>
</dbReference>
<evidence type="ECO:0000313" key="1">
    <source>
        <dbReference type="EMBL" id="JAD57207.1"/>
    </source>
</evidence>